<dbReference type="eggNOG" id="KOG4339">
    <property type="taxonomic scope" value="Eukaryota"/>
</dbReference>
<dbReference type="GO" id="GO:0003779">
    <property type="term" value="F:actin binding"/>
    <property type="evidence" value="ECO:0007669"/>
    <property type="project" value="UniProtKB-KW"/>
</dbReference>
<keyword evidence="3" id="KW-0009">Actin-binding</keyword>
<feature type="compositionally biased region" description="Low complexity" evidence="5">
    <location>
        <begin position="271"/>
        <end position="295"/>
    </location>
</feature>
<dbReference type="EnsemblMetazoa" id="MDOA001146-RB">
    <property type="protein sequence ID" value="MDOA001146-PB"/>
    <property type="gene ID" value="MDOA001146"/>
</dbReference>
<reference evidence="6" key="1">
    <citation type="submission" date="2020-05" db="UniProtKB">
        <authorList>
            <consortium name="EnsemblMetazoa"/>
        </authorList>
    </citation>
    <scope>IDENTIFICATION</scope>
    <source>
        <strain evidence="6">Aabys</strain>
    </source>
</reference>
<dbReference type="AlphaFoldDB" id="A0A1I8M4H1"/>
<feature type="region of interest" description="Disordered" evidence="5">
    <location>
        <begin position="177"/>
        <end position="310"/>
    </location>
</feature>
<evidence type="ECO:0000256" key="1">
    <source>
        <dbReference type="ARBA" id="ARBA00009795"/>
    </source>
</evidence>
<dbReference type="VEuPathDB" id="VectorBase:MDOA001146"/>
<dbReference type="GO" id="GO:0030036">
    <property type="term" value="P:actin cytoskeleton organization"/>
    <property type="evidence" value="ECO:0007669"/>
    <property type="project" value="TreeGrafter"/>
</dbReference>
<dbReference type="InterPro" id="IPR004018">
    <property type="entry name" value="RPEL_repeat"/>
</dbReference>
<proteinExistence type="inferred from homology"/>
<feature type="compositionally biased region" description="Low complexity" evidence="5">
    <location>
        <begin position="240"/>
        <end position="249"/>
    </location>
</feature>
<dbReference type="Pfam" id="PF02755">
    <property type="entry name" value="RPEL"/>
    <property type="match status" value="1"/>
</dbReference>
<gene>
    <name evidence="6" type="primary">101888966</name>
</gene>
<evidence type="ECO:0000256" key="2">
    <source>
        <dbReference type="ARBA" id="ARBA00022737"/>
    </source>
</evidence>
<evidence type="ECO:0008006" key="7">
    <source>
        <dbReference type="Google" id="ProtNLM"/>
    </source>
</evidence>
<feature type="repeat" description="RPEL" evidence="4">
    <location>
        <begin position="110"/>
        <end position="135"/>
    </location>
</feature>
<dbReference type="PANTHER" id="PTHR12751:SF18">
    <property type="entry name" value="PHOSPHATASE AND ACTIN REGULATOR 1"/>
    <property type="match status" value="1"/>
</dbReference>
<dbReference type="VEuPathDB" id="VectorBase:MDOMA2_011125"/>
<organism evidence="6">
    <name type="scientific">Musca domestica</name>
    <name type="common">House fly</name>
    <dbReference type="NCBI Taxonomy" id="7370"/>
    <lineage>
        <taxon>Eukaryota</taxon>
        <taxon>Metazoa</taxon>
        <taxon>Ecdysozoa</taxon>
        <taxon>Arthropoda</taxon>
        <taxon>Hexapoda</taxon>
        <taxon>Insecta</taxon>
        <taxon>Pterygota</taxon>
        <taxon>Neoptera</taxon>
        <taxon>Endopterygota</taxon>
        <taxon>Diptera</taxon>
        <taxon>Brachycera</taxon>
        <taxon>Muscomorpha</taxon>
        <taxon>Muscoidea</taxon>
        <taxon>Muscidae</taxon>
        <taxon>Musca</taxon>
    </lineage>
</organism>
<sequence length="347" mass="37034">MQKSVTITVTPQRSNSMDYLNFEEKRQLIASSLSLSDILHCNQPGNVNENKDQLIAKKQNGAALRTNSLGSGTRTPPLERKSKLSALGRFFKPWKWRRKKKSEKFEAASKSLERKISVRANREELVQKGILLPESPLGNIQEPGEDSYFNDSTAVSNSTANANGSILSSTVPKNSILANASTGNGGSSSINAAQQQQQQQQHQQQSSHQQQTALSQQMTNSLSSLQQYQANAMQNGSSGGSNTNSTANATGGGLTPTMGGGQATHITNNTNSGGNATDASSSSSSSGGNSGAHSSPLLGVAQPPPPLTPLAQHHQALAQQLQQRFAISNNNGKHFHLKEVNNLFGYR</sequence>
<feature type="compositionally biased region" description="Polar residues" evidence="5">
    <location>
        <begin position="212"/>
        <end position="234"/>
    </location>
</feature>
<name>A0A1I8M4H1_MUSDO</name>
<evidence type="ECO:0000256" key="4">
    <source>
        <dbReference type="PROSITE-ProRule" id="PRU00401"/>
    </source>
</evidence>
<evidence type="ECO:0000256" key="3">
    <source>
        <dbReference type="ARBA" id="ARBA00023203"/>
    </source>
</evidence>
<dbReference type="SMART" id="SM00707">
    <property type="entry name" value="RPEL"/>
    <property type="match status" value="1"/>
</dbReference>
<accession>A0A1I8M4H1</accession>
<protein>
    <recommendedName>
        <fullName evidence="7">Phosphatase and actin regulator 1</fullName>
    </recommendedName>
</protein>
<feature type="region of interest" description="Disordered" evidence="5">
    <location>
        <begin position="134"/>
        <end position="153"/>
    </location>
</feature>
<evidence type="ECO:0000256" key="5">
    <source>
        <dbReference type="SAM" id="MobiDB-lite"/>
    </source>
</evidence>
<evidence type="ECO:0000313" key="6">
    <source>
        <dbReference type="EnsemblMetazoa" id="MDOA001146-PB"/>
    </source>
</evidence>
<dbReference type="PANTHER" id="PTHR12751">
    <property type="entry name" value="PHOSPHATASE AND ACTIN REGULATOR PHACTR"/>
    <property type="match status" value="1"/>
</dbReference>
<keyword evidence="2" id="KW-0677">Repeat</keyword>
<feature type="compositionally biased region" description="Low complexity" evidence="5">
    <location>
        <begin position="178"/>
        <end position="211"/>
    </location>
</feature>
<dbReference type="PROSITE" id="PS51073">
    <property type="entry name" value="RPEL"/>
    <property type="match status" value="1"/>
</dbReference>
<feature type="compositionally biased region" description="Gly residues" evidence="5">
    <location>
        <begin position="250"/>
        <end position="262"/>
    </location>
</feature>
<comment type="similarity">
    <text evidence="1">Belongs to the phosphatase and actin regulator family.</text>
</comment>